<name>A0ABT9D5K1_9CELL</name>
<reference evidence="1 2" key="1">
    <citation type="submission" date="2023-07" db="EMBL/GenBank/DDBJ databases">
        <title>Description of novel actinomycetes strains, isolated from tidal flat sediment.</title>
        <authorList>
            <person name="Lu C."/>
        </authorList>
    </citation>
    <scope>NUCLEOTIDE SEQUENCE [LARGE SCALE GENOMIC DNA]</scope>
    <source>
        <strain evidence="1 2">SYSU T00b441</strain>
    </source>
</reference>
<proteinExistence type="predicted"/>
<dbReference type="EMBL" id="JAUQYP010000001">
    <property type="protein sequence ID" value="MDO8106067.1"/>
    <property type="molecule type" value="Genomic_DNA"/>
</dbReference>
<accession>A0ABT9D5K1</accession>
<protein>
    <submittedName>
        <fullName evidence="1">Uncharacterized protein</fullName>
    </submittedName>
</protein>
<gene>
    <name evidence="1" type="ORF">Q6348_02520</name>
</gene>
<sequence length="112" mass="12785">MSLYQAPTTPRSRGLTRLWNRFAHRTDLDALAALDRQLRLEGRLGAVAALLRRIENDERMFARGQRFIATKDAYDALLADACRLAEVPPARACTEDERLRVELELSSLGWSW</sequence>
<organism evidence="1 2">
    <name type="scientific">Actinotalea lenta</name>
    <dbReference type="NCBI Taxonomy" id="3064654"/>
    <lineage>
        <taxon>Bacteria</taxon>
        <taxon>Bacillati</taxon>
        <taxon>Actinomycetota</taxon>
        <taxon>Actinomycetes</taxon>
        <taxon>Micrococcales</taxon>
        <taxon>Cellulomonadaceae</taxon>
        <taxon>Actinotalea</taxon>
    </lineage>
</organism>
<dbReference type="Proteomes" id="UP001232536">
    <property type="component" value="Unassembled WGS sequence"/>
</dbReference>
<dbReference type="RefSeq" id="WP_304599760.1">
    <property type="nucleotide sequence ID" value="NZ_JAUQYO010000002.1"/>
</dbReference>
<evidence type="ECO:0000313" key="1">
    <source>
        <dbReference type="EMBL" id="MDO8106067.1"/>
    </source>
</evidence>
<evidence type="ECO:0000313" key="2">
    <source>
        <dbReference type="Proteomes" id="UP001232536"/>
    </source>
</evidence>
<comment type="caution">
    <text evidence="1">The sequence shown here is derived from an EMBL/GenBank/DDBJ whole genome shotgun (WGS) entry which is preliminary data.</text>
</comment>
<keyword evidence="2" id="KW-1185">Reference proteome</keyword>